<evidence type="ECO:0000256" key="1">
    <source>
        <dbReference type="SAM" id="SignalP"/>
    </source>
</evidence>
<evidence type="ECO:0000313" key="2">
    <source>
        <dbReference type="EMBL" id="ARN85205.1"/>
    </source>
</evidence>
<organism evidence="2 3">
    <name type="scientific">Candidatus Nucleicultrix amoebiphila FS5</name>
    <dbReference type="NCBI Taxonomy" id="1414854"/>
    <lineage>
        <taxon>Bacteria</taxon>
        <taxon>Pseudomonadati</taxon>
        <taxon>Pseudomonadota</taxon>
        <taxon>Alphaproteobacteria</taxon>
        <taxon>Holosporales</taxon>
        <taxon>Candidatus Nucleicultricaceae</taxon>
        <taxon>Candidatus Nucleicultrix</taxon>
    </lineage>
</organism>
<sequence length="732" mass="85543">MKRIFLLFAIVSILQCSSIRACGPERCGAVFFDGIEDNYFSKEVGFNVDQFLNGQLGVLHPRLSLLNLWVAYRYLSGKPLVEEEKSSFLEAYDRAYPMGMPIVEAVSGRVKKTKEEITSFPNANIEWRQKAEEILGEKLDPLPTYAFFETQKGDKKTYVSFEDCPEEAFRSANAHLNQLITKYGSSSLVTKRWAKNQYKVFSNCSAGDIVLPEPLESSVQQAELKDYAYQVAASYFYAADYLKSAELFEEISKDSSSPYRDIALYLTIRSYYRHYLYKEGTVEEFFKVFSRLSSDLKKGPYWREAQNIEQYMKIHLAPNVALQDLAKRITQANNPVETQNLEDLIYLYKTRGEFFKEQDFLDWIRLYRDDKDHQECYEMWKKTHSEPWLIAALEKISETSSPPEDLMNAALILAPSSPAYITSRYHLARIYKEINPDTSHKIIEEVLQNDTLLHPVRNHFLVLKAKIAGDFETFLKSIIQQPVLNTCDFHLKSDKDFSDDFFLTLQQIPVSYFSKGLKINGLPLWLKERFLIAGWVRSVLLNRMNDAVKLQSKFDFFSPEIKKTLQKLKLTKNKKLQHWRGLYIIAHYPQLSIMVHPNYWRRGFEKEASLVDTSSGFRDNWWDPRQLLAPYNPQKFLSKDEQTIAFEEWSTLQEMFKNGTVDYFAKQALEWFKAYPKDPLVPEMLHYVVRMSHYMDAPESSLVAFNILHKYFKGHPFTLKTPYHYYVPVKED</sequence>
<keyword evidence="1" id="KW-0732">Signal</keyword>
<proteinExistence type="predicted"/>
<name>A0A1W6N5P9_9PROT</name>
<gene>
    <name evidence="2" type="ORF">GQ61_07820</name>
</gene>
<dbReference type="OrthoDB" id="7521164at2"/>
<keyword evidence="3" id="KW-1185">Reference proteome</keyword>
<evidence type="ECO:0000313" key="3">
    <source>
        <dbReference type="Proteomes" id="UP000237351"/>
    </source>
</evidence>
<dbReference type="Proteomes" id="UP000237351">
    <property type="component" value="Chromosome"/>
</dbReference>
<dbReference type="KEGG" id="naf:GQ61_07820"/>
<dbReference type="EMBL" id="CP008743">
    <property type="protein sequence ID" value="ARN85205.1"/>
    <property type="molecule type" value="Genomic_DNA"/>
</dbReference>
<dbReference type="AlphaFoldDB" id="A0A1W6N5P9"/>
<accession>A0A1W6N5P9</accession>
<protein>
    <submittedName>
        <fullName evidence="2">Uncharacterized protein</fullName>
    </submittedName>
</protein>
<dbReference type="STRING" id="1414854.GQ61_07820"/>
<dbReference type="RefSeq" id="WP_085784751.1">
    <property type="nucleotide sequence ID" value="NZ_CP008743.1"/>
</dbReference>
<feature type="signal peptide" evidence="1">
    <location>
        <begin position="1"/>
        <end position="21"/>
    </location>
</feature>
<feature type="chain" id="PRO_5013230068" evidence="1">
    <location>
        <begin position="22"/>
        <end position="732"/>
    </location>
</feature>
<reference evidence="2 3" key="1">
    <citation type="submission" date="2014-06" db="EMBL/GenBank/DDBJ databases">
        <title>The genome of the endonuclear symbiont Nucleicultrix amoebiphila.</title>
        <authorList>
            <person name="Schulz F."/>
            <person name="Horn M."/>
        </authorList>
    </citation>
    <scope>NUCLEOTIDE SEQUENCE [LARGE SCALE GENOMIC DNA]</scope>
    <source>
        <strain evidence="2 3">FS5</strain>
    </source>
</reference>